<dbReference type="GO" id="GO:0015031">
    <property type="term" value="P:protein transport"/>
    <property type="evidence" value="ECO:0007669"/>
    <property type="project" value="UniProtKB-KW"/>
</dbReference>
<dbReference type="InterPro" id="IPR020006">
    <property type="entry name" value="FlhF"/>
</dbReference>
<evidence type="ECO:0000259" key="15">
    <source>
        <dbReference type="SMART" id="SM00382"/>
    </source>
</evidence>
<dbReference type="STRING" id="1167006.UWK_03093"/>
<evidence type="ECO:0000256" key="3">
    <source>
        <dbReference type="ARBA" id="ARBA00014919"/>
    </source>
</evidence>
<keyword evidence="11" id="KW-1006">Bacterial flagellum protein export</keyword>
<evidence type="ECO:0000256" key="14">
    <source>
        <dbReference type="SAM" id="MobiDB-lite"/>
    </source>
</evidence>
<keyword evidence="17" id="KW-0282">Flagellum</keyword>
<dbReference type="GO" id="GO:0005886">
    <property type="term" value="C:plasma membrane"/>
    <property type="evidence" value="ECO:0007669"/>
    <property type="project" value="UniProtKB-SubCell"/>
</dbReference>
<dbReference type="InterPro" id="IPR047040">
    <property type="entry name" value="FlhF__GTPase_dom"/>
</dbReference>
<accession>M1PDF1</accession>
<feature type="domain" description="SRP54-type proteins GTP-binding" evidence="16">
    <location>
        <begin position="238"/>
        <end position="429"/>
    </location>
</feature>
<keyword evidence="8" id="KW-0653">Protein transport</keyword>
<dbReference type="GO" id="GO:0003924">
    <property type="term" value="F:GTPase activity"/>
    <property type="evidence" value="ECO:0007669"/>
    <property type="project" value="UniProtKB-UniRule"/>
</dbReference>
<keyword evidence="6" id="KW-0547">Nucleotide-binding</keyword>
<feature type="domain" description="AAA+ ATPase" evidence="15">
    <location>
        <begin position="237"/>
        <end position="376"/>
    </location>
</feature>
<dbReference type="HOGENOM" id="CLU_009301_11_4_7"/>
<dbReference type="Proteomes" id="UP000011721">
    <property type="component" value="Chromosome"/>
</dbReference>
<dbReference type="InterPro" id="IPR000897">
    <property type="entry name" value="SRP54_GTPase_dom"/>
</dbReference>
<feature type="compositionally biased region" description="Low complexity" evidence="14">
    <location>
        <begin position="99"/>
        <end position="113"/>
    </location>
</feature>
<keyword evidence="18" id="KW-1185">Reference proteome</keyword>
<dbReference type="SMART" id="SM00962">
    <property type="entry name" value="SRP54"/>
    <property type="match status" value="1"/>
</dbReference>
<evidence type="ECO:0000256" key="8">
    <source>
        <dbReference type="ARBA" id="ARBA00022927"/>
    </source>
</evidence>
<name>M1PDF1_DESSD</name>
<feature type="compositionally biased region" description="Basic and acidic residues" evidence="14">
    <location>
        <begin position="69"/>
        <end position="93"/>
    </location>
</feature>
<comment type="similarity">
    <text evidence="2">Belongs to the GTP-binding SRP family.</text>
</comment>
<evidence type="ECO:0000256" key="11">
    <source>
        <dbReference type="ARBA" id="ARBA00023225"/>
    </source>
</evidence>
<evidence type="ECO:0000256" key="13">
    <source>
        <dbReference type="NCBIfam" id="TIGR03499"/>
    </source>
</evidence>
<comment type="subcellular location">
    <subcellularLocation>
        <location evidence="1">Cell membrane</location>
        <topology evidence="1">Peripheral membrane protein</topology>
        <orientation evidence="1">Cytoplasmic side</orientation>
    </subcellularLocation>
</comment>
<dbReference type="SMART" id="SM00382">
    <property type="entry name" value="AAA"/>
    <property type="match status" value="1"/>
</dbReference>
<keyword evidence="10" id="KW-0472">Membrane</keyword>
<dbReference type="AlphaFoldDB" id="M1PDF1"/>
<reference evidence="18" key="1">
    <citation type="journal article" date="2013" name="Stand. Genomic Sci.">
        <title>Complete genome sequence of Desulfocapsa sulfexigens, a marine deltaproteobacterium specialized in disproportionating inorganic sulfur compounds.</title>
        <authorList>
            <person name="Finster K.W."/>
            <person name="Kjeldsen K.U."/>
            <person name="Kube M."/>
            <person name="Reinhardt R."/>
            <person name="Mussmann M."/>
            <person name="Amann R."/>
            <person name="Schreiber L."/>
        </authorList>
    </citation>
    <scope>NUCLEOTIDE SEQUENCE [LARGE SCALE GENOMIC DNA]</scope>
    <source>
        <strain evidence="18">DSM 10523 / SB164P1</strain>
    </source>
</reference>
<dbReference type="Pfam" id="PF00448">
    <property type="entry name" value="SRP54"/>
    <property type="match status" value="1"/>
</dbReference>
<evidence type="ECO:0000256" key="7">
    <source>
        <dbReference type="ARBA" id="ARBA00022795"/>
    </source>
</evidence>
<comment type="function">
    <text evidence="12">Necessary for flagellar biosynthesis. May be involved in translocation of the flagellum.</text>
</comment>
<evidence type="ECO:0000256" key="10">
    <source>
        <dbReference type="ARBA" id="ARBA00023136"/>
    </source>
</evidence>
<dbReference type="Gene3D" id="1.20.120.1380">
    <property type="entry name" value="Flagellar FlhF biosynthesis protein, N domain"/>
    <property type="match status" value="1"/>
</dbReference>
<dbReference type="InterPro" id="IPR027417">
    <property type="entry name" value="P-loop_NTPase"/>
</dbReference>
<evidence type="ECO:0000256" key="9">
    <source>
        <dbReference type="ARBA" id="ARBA00023134"/>
    </source>
</evidence>
<protein>
    <recommendedName>
        <fullName evidence="3 13">Flagellar biosynthesis protein FlhF</fullName>
    </recommendedName>
</protein>
<dbReference type="PANTHER" id="PTHR43134">
    <property type="entry name" value="SIGNAL RECOGNITION PARTICLE RECEPTOR SUBUNIT ALPHA"/>
    <property type="match status" value="1"/>
</dbReference>
<proteinExistence type="inferred from homology"/>
<evidence type="ECO:0000313" key="17">
    <source>
        <dbReference type="EMBL" id="AGF79622.1"/>
    </source>
</evidence>
<dbReference type="eggNOG" id="COG1419">
    <property type="taxonomic scope" value="Bacteria"/>
</dbReference>
<dbReference type="GO" id="GO:0005525">
    <property type="term" value="F:GTP binding"/>
    <property type="evidence" value="ECO:0007669"/>
    <property type="project" value="UniProtKB-UniRule"/>
</dbReference>
<keyword evidence="9" id="KW-0342">GTP-binding</keyword>
<evidence type="ECO:0000256" key="5">
    <source>
        <dbReference type="ARBA" id="ARBA00022475"/>
    </source>
</evidence>
<feature type="region of interest" description="Disordered" evidence="14">
    <location>
        <begin position="58"/>
        <end position="129"/>
    </location>
</feature>
<keyword evidence="5" id="KW-1003">Cell membrane</keyword>
<evidence type="ECO:0000256" key="2">
    <source>
        <dbReference type="ARBA" id="ARBA00008531"/>
    </source>
</evidence>
<dbReference type="RefSeq" id="WP_015405306.1">
    <property type="nucleotide sequence ID" value="NC_020304.1"/>
</dbReference>
<dbReference type="GO" id="GO:0005047">
    <property type="term" value="F:signal recognition particle binding"/>
    <property type="evidence" value="ECO:0007669"/>
    <property type="project" value="TreeGrafter"/>
</dbReference>
<evidence type="ECO:0000256" key="1">
    <source>
        <dbReference type="ARBA" id="ARBA00004413"/>
    </source>
</evidence>
<organism evidence="17 18">
    <name type="scientific">Desulfocapsa sulfexigens (strain DSM 10523 / SB164P1)</name>
    <dbReference type="NCBI Taxonomy" id="1167006"/>
    <lineage>
        <taxon>Bacteria</taxon>
        <taxon>Pseudomonadati</taxon>
        <taxon>Thermodesulfobacteriota</taxon>
        <taxon>Desulfobulbia</taxon>
        <taxon>Desulfobulbales</taxon>
        <taxon>Desulfocapsaceae</taxon>
        <taxon>Desulfocapsa</taxon>
    </lineage>
</organism>
<dbReference type="FunFam" id="3.40.50.300:FF:000695">
    <property type="entry name" value="Flagellar biosynthesis regulator FlhF"/>
    <property type="match status" value="1"/>
</dbReference>
<sequence length="437" mass="48883">MQVKVFESKDMATGLRMVKAELGPDALILSTKTIRSGKLGLLGKSHFEITAAIDSSWPHKGGKSLPVEDESHRDTLDSEREMLLSSHREHMTEDGLTYNSSSRLNGSSLSRESVSPVKKKEFIPEEQSPLQEEVNELKAMIKNLGQEMLRINRHQGGSTTGNDFKNSGTEDVPLHSLHQRLLDYGISEETAQTISSFAKESLTLDEISDPFKQQQFVATTINDLLRVRPDIFQENRRQHRIALVGPTGVGKTTTLAKIAASFLSNHSGSIGFITVDTYRIAAVEQLKVYGDIMNIPVEVVLNPEQLENALLKFRDKDLVLIDTAGRSPQDSFCIDELVSFFRPDFSIEKHLVLSATTRENELFNTFQRFSVLGIDHAIITKIDECTSLGLLLDIQIREQIPYSYITNGQRVPEDIIEADREVLTQLIMSPGKGLPYE</sequence>
<evidence type="ECO:0000313" key="18">
    <source>
        <dbReference type="Proteomes" id="UP000011721"/>
    </source>
</evidence>
<dbReference type="GO" id="GO:0044781">
    <property type="term" value="P:bacterial-type flagellum organization"/>
    <property type="evidence" value="ECO:0007669"/>
    <property type="project" value="UniProtKB-UniRule"/>
</dbReference>
<dbReference type="NCBIfam" id="TIGR03499">
    <property type="entry name" value="FlhF"/>
    <property type="match status" value="1"/>
</dbReference>
<gene>
    <name evidence="17" type="ordered locus">UWK_03093</name>
</gene>
<evidence type="ECO:0000256" key="4">
    <source>
        <dbReference type="ARBA" id="ARBA00022448"/>
    </source>
</evidence>
<dbReference type="EMBL" id="CP003985">
    <property type="protein sequence ID" value="AGF79622.1"/>
    <property type="molecule type" value="Genomic_DNA"/>
</dbReference>
<keyword evidence="17" id="KW-0966">Cell projection</keyword>
<dbReference type="SUPFAM" id="SSF52540">
    <property type="entry name" value="P-loop containing nucleoside triphosphate hydrolases"/>
    <property type="match status" value="1"/>
</dbReference>
<dbReference type="OrthoDB" id="9778554at2"/>
<dbReference type="GO" id="GO:0006614">
    <property type="term" value="P:SRP-dependent cotranslational protein targeting to membrane"/>
    <property type="evidence" value="ECO:0007669"/>
    <property type="project" value="UniProtKB-UniRule"/>
</dbReference>
<dbReference type="Gene3D" id="3.40.50.300">
    <property type="entry name" value="P-loop containing nucleotide triphosphate hydrolases"/>
    <property type="match status" value="1"/>
</dbReference>
<keyword evidence="4" id="KW-0813">Transport</keyword>
<dbReference type="PATRIC" id="fig|1167006.5.peg.3338"/>
<evidence type="ECO:0000259" key="16">
    <source>
        <dbReference type="SMART" id="SM00962"/>
    </source>
</evidence>
<dbReference type="CDD" id="cd17873">
    <property type="entry name" value="FlhF"/>
    <property type="match status" value="1"/>
</dbReference>
<dbReference type="InterPro" id="IPR003593">
    <property type="entry name" value="AAA+_ATPase"/>
</dbReference>
<dbReference type="PANTHER" id="PTHR43134:SF3">
    <property type="entry name" value="FLAGELLAR BIOSYNTHESIS PROTEIN FLHF"/>
    <property type="match status" value="1"/>
</dbReference>
<dbReference type="KEGG" id="dsf:UWK_03093"/>
<evidence type="ECO:0000256" key="6">
    <source>
        <dbReference type="ARBA" id="ARBA00022741"/>
    </source>
</evidence>
<evidence type="ECO:0000256" key="12">
    <source>
        <dbReference type="ARBA" id="ARBA00025337"/>
    </source>
</evidence>
<keyword evidence="7" id="KW-1005">Bacterial flagellum biogenesis</keyword>
<keyword evidence="17" id="KW-0969">Cilium</keyword>